<keyword evidence="5" id="KW-1185">Reference proteome</keyword>
<organism evidence="4 5">
    <name type="scientific">Streptomyces antimicrobicus</name>
    <dbReference type="NCBI Taxonomy" id="2883108"/>
    <lineage>
        <taxon>Bacteria</taxon>
        <taxon>Bacillati</taxon>
        <taxon>Actinomycetota</taxon>
        <taxon>Actinomycetes</taxon>
        <taxon>Kitasatosporales</taxon>
        <taxon>Streptomycetaceae</taxon>
        <taxon>Streptomyces</taxon>
    </lineage>
</organism>
<gene>
    <name evidence="4" type="ORF">LG632_07395</name>
</gene>
<dbReference type="Proteomes" id="UP001199054">
    <property type="component" value="Unassembled WGS sequence"/>
</dbReference>
<dbReference type="SUPFAM" id="SSF55874">
    <property type="entry name" value="ATPase domain of HSP90 chaperone/DNA topoisomerase II/histidine kinase"/>
    <property type="match status" value="1"/>
</dbReference>
<sequence>MAPRTVGGLTCEQARGATRAVLAAHGVTGPEADDALLVVTELVANARRHAGGVTGFLVRCRPPHTVIEVSDANPDPPVDRPTPADVPGRFGWRMIKQLAESVAVEARPSGKTISVVVAARTAGHGSPPLAARPGDGRA</sequence>
<name>A0ABS8B3M5_9ACTN</name>
<comment type="caution">
    <text evidence="4">The sequence shown here is derived from an EMBL/GenBank/DDBJ whole genome shotgun (WGS) entry which is preliminary data.</text>
</comment>
<keyword evidence="4" id="KW-0547">Nucleotide-binding</keyword>
<evidence type="ECO:0000313" key="4">
    <source>
        <dbReference type="EMBL" id="MCB5179212.1"/>
    </source>
</evidence>
<feature type="domain" description="Histidine kinase/HSP90-like ATPase" evidence="3">
    <location>
        <begin position="12"/>
        <end position="115"/>
    </location>
</feature>
<dbReference type="PANTHER" id="PTHR35526:SF3">
    <property type="entry name" value="ANTI-SIGMA-F FACTOR RSBW"/>
    <property type="match status" value="1"/>
</dbReference>
<dbReference type="InterPro" id="IPR036890">
    <property type="entry name" value="HATPase_C_sf"/>
</dbReference>
<feature type="region of interest" description="Disordered" evidence="2">
    <location>
        <begin position="68"/>
        <end position="87"/>
    </location>
</feature>
<accession>A0ABS8B3M5</accession>
<keyword evidence="1" id="KW-0723">Serine/threonine-protein kinase</keyword>
<dbReference type="Pfam" id="PF13581">
    <property type="entry name" value="HATPase_c_2"/>
    <property type="match status" value="1"/>
</dbReference>
<keyword evidence="4" id="KW-0067">ATP-binding</keyword>
<dbReference type="PANTHER" id="PTHR35526">
    <property type="entry name" value="ANTI-SIGMA-F FACTOR RSBW-RELATED"/>
    <property type="match status" value="1"/>
</dbReference>
<dbReference type="RefSeq" id="WP_226726027.1">
    <property type="nucleotide sequence ID" value="NZ_JAJAUY010000018.1"/>
</dbReference>
<dbReference type="GO" id="GO:0005524">
    <property type="term" value="F:ATP binding"/>
    <property type="evidence" value="ECO:0007669"/>
    <property type="project" value="UniProtKB-KW"/>
</dbReference>
<proteinExistence type="predicted"/>
<dbReference type="InterPro" id="IPR003594">
    <property type="entry name" value="HATPase_dom"/>
</dbReference>
<dbReference type="EMBL" id="JAJAUY010000018">
    <property type="protein sequence ID" value="MCB5179212.1"/>
    <property type="molecule type" value="Genomic_DNA"/>
</dbReference>
<dbReference type="Gene3D" id="3.30.565.10">
    <property type="entry name" value="Histidine kinase-like ATPase, C-terminal domain"/>
    <property type="match status" value="1"/>
</dbReference>
<protein>
    <submittedName>
        <fullName evidence="4">ATP-binding protein</fullName>
    </submittedName>
</protein>
<evidence type="ECO:0000259" key="3">
    <source>
        <dbReference type="Pfam" id="PF13581"/>
    </source>
</evidence>
<reference evidence="4 5" key="1">
    <citation type="submission" date="2021-10" db="EMBL/GenBank/DDBJ databases">
        <title>Streptomyces sp. strain SMC 277, a novel streptomycete isolated from soil.</title>
        <authorList>
            <person name="Chanama M."/>
        </authorList>
    </citation>
    <scope>NUCLEOTIDE SEQUENCE [LARGE SCALE GENOMIC DNA]</scope>
    <source>
        <strain evidence="4 5">SMC 277</strain>
    </source>
</reference>
<keyword evidence="1" id="KW-0418">Kinase</keyword>
<dbReference type="InterPro" id="IPR050267">
    <property type="entry name" value="Anti-sigma-factor_SerPK"/>
</dbReference>
<dbReference type="CDD" id="cd16936">
    <property type="entry name" value="HATPase_RsbW-like"/>
    <property type="match status" value="1"/>
</dbReference>
<evidence type="ECO:0000313" key="5">
    <source>
        <dbReference type="Proteomes" id="UP001199054"/>
    </source>
</evidence>
<evidence type="ECO:0000256" key="2">
    <source>
        <dbReference type="SAM" id="MobiDB-lite"/>
    </source>
</evidence>
<keyword evidence="1" id="KW-0808">Transferase</keyword>
<evidence type="ECO:0000256" key="1">
    <source>
        <dbReference type="ARBA" id="ARBA00022527"/>
    </source>
</evidence>